<evidence type="ECO:0000313" key="3">
    <source>
        <dbReference type="EMBL" id="WOX31226.1"/>
    </source>
</evidence>
<feature type="transmembrane region" description="Helical" evidence="1">
    <location>
        <begin position="45"/>
        <end position="62"/>
    </location>
</feature>
<name>A0A8I2H800_9GAMM</name>
<evidence type="ECO:0000313" key="4">
    <source>
        <dbReference type="Proteomes" id="UP000646877"/>
    </source>
</evidence>
<feature type="transmembrane region" description="Helical" evidence="1">
    <location>
        <begin position="90"/>
        <end position="109"/>
    </location>
</feature>
<evidence type="ECO:0000256" key="1">
    <source>
        <dbReference type="SAM" id="Phobius"/>
    </source>
</evidence>
<keyword evidence="1" id="KW-1133">Transmembrane helix</keyword>
<organism evidence="2 4">
    <name type="scientific">Pseudoalteromonas maricaloris</name>
    <dbReference type="NCBI Taxonomy" id="184924"/>
    <lineage>
        <taxon>Bacteria</taxon>
        <taxon>Pseudomonadati</taxon>
        <taxon>Pseudomonadota</taxon>
        <taxon>Gammaproteobacteria</taxon>
        <taxon>Alteromonadales</taxon>
        <taxon>Pseudoalteromonadaceae</taxon>
        <taxon>Pseudoalteromonas</taxon>
    </lineage>
</organism>
<gene>
    <name evidence="2" type="ORF">F9Y85_20965</name>
    <name evidence="3" type="ORF">R5H13_20000</name>
</gene>
<protein>
    <submittedName>
        <fullName evidence="2">Uncharacterized protein</fullName>
    </submittedName>
</protein>
<reference evidence="3 5" key="2">
    <citation type="submission" date="2023-10" db="EMBL/GenBank/DDBJ databases">
        <title>To unveil natural product biosynthetic capacity in Pseudoalteromonas.</title>
        <authorList>
            <person name="Wang J."/>
        </authorList>
    </citation>
    <scope>NUCLEOTIDE SEQUENCE [LARGE SCALE GENOMIC DNA]</scope>
    <source>
        <strain evidence="3 5">DSM 15914</strain>
    </source>
</reference>
<proteinExistence type="predicted"/>
<keyword evidence="1" id="KW-0812">Transmembrane</keyword>
<reference evidence="2" key="1">
    <citation type="submission" date="2019-10" db="EMBL/GenBank/DDBJ databases">
        <authorList>
            <person name="Paulsen S."/>
        </authorList>
    </citation>
    <scope>NUCLEOTIDE SEQUENCE</scope>
    <source>
        <strain evidence="2">LMG 19692</strain>
    </source>
</reference>
<evidence type="ECO:0000313" key="2">
    <source>
        <dbReference type="EMBL" id="NLR23747.1"/>
    </source>
</evidence>
<keyword evidence="5" id="KW-1185">Reference proteome</keyword>
<dbReference type="AlphaFoldDB" id="A0A8I2H800"/>
<sequence>MSIIRGYPDVSWTFYWKEYALLTLSIGISIATYFIFGLGPRFSQFGSLSLFFCAVSEFLILAKANQKHLNNAARAVEEGVICIFSKQDKYISIAALIIGLISTIIWGFGAPIST</sequence>
<dbReference type="RefSeq" id="WP_130127356.1">
    <property type="nucleotide sequence ID" value="NZ_CBCSDF010000021.1"/>
</dbReference>
<dbReference type="Proteomes" id="UP000646877">
    <property type="component" value="Unassembled WGS sequence"/>
</dbReference>
<dbReference type="EMBL" id="CP137579">
    <property type="protein sequence ID" value="WOX31226.1"/>
    <property type="molecule type" value="Genomic_DNA"/>
</dbReference>
<feature type="transmembrane region" description="Helical" evidence="1">
    <location>
        <begin position="20"/>
        <end position="39"/>
    </location>
</feature>
<accession>A0A8I2H800</accession>
<keyword evidence="1" id="KW-0472">Membrane</keyword>
<evidence type="ECO:0000313" key="5">
    <source>
        <dbReference type="Proteomes" id="UP001304419"/>
    </source>
</evidence>
<dbReference type="Proteomes" id="UP001304419">
    <property type="component" value="Chromosome 2"/>
</dbReference>
<dbReference type="EMBL" id="WEIA01000018">
    <property type="protein sequence ID" value="NLR23747.1"/>
    <property type="molecule type" value="Genomic_DNA"/>
</dbReference>